<reference evidence="5 6" key="1">
    <citation type="submission" date="2018-01" db="EMBL/GenBank/DDBJ databases">
        <title>Whole genome analyses suggest that Burkholderia sensu lato contains two further novel genera in the rhizoxinica-symbiotica group Mycetohabitans gen. nov., and Trinickia gen. nov.: implications for the evolution of diazotrophy and nodulation in the Burkholderiaceae.</title>
        <authorList>
            <person name="Estrada-de los Santos P."/>
            <person name="Palmer M."/>
            <person name="Chavez-Ramirez B."/>
            <person name="Beukes C."/>
            <person name="Steenkamp E.T."/>
            <person name="Hirsch A.M."/>
            <person name="Manyaka P."/>
            <person name="Maluk M."/>
            <person name="Lafos M."/>
            <person name="Crook M."/>
            <person name="Gross E."/>
            <person name="Simon M.F."/>
            <person name="Bueno dos Reis Junior F."/>
            <person name="Poole P.S."/>
            <person name="Venter S.N."/>
            <person name="James E.K."/>
        </authorList>
    </citation>
    <scope>NUCLEOTIDE SEQUENCE [LARGE SCALE GENOMIC DNA]</scope>
    <source>
        <strain evidence="5 6">GIMN1.004</strain>
    </source>
</reference>
<dbReference type="EMBL" id="PNYA01000043">
    <property type="protein sequence ID" value="PMS14582.1"/>
    <property type="molecule type" value="Genomic_DNA"/>
</dbReference>
<accession>A0A2N7VBP3</accession>
<dbReference type="AlphaFoldDB" id="A0A2N7VBP3"/>
<keyword evidence="2" id="KW-0238">DNA-binding</keyword>
<dbReference type="PANTHER" id="PTHR30146">
    <property type="entry name" value="LACI-RELATED TRANSCRIPTIONAL REPRESSOR"/>
    <property type="match status" value="1"/>
</dbReference>
<dbReference type="InterPro" id="IPR046335">
    <property type="entry name" value="LacI/GalR-like_sensor"/>
</dbReference>
<dbReference type="CDD" id="cd01392">
    <property type="entry name" value="HTH_LacI"/>
    <property type="match status" value="1"/>
</dbReference>
<dbReference type="Gene3D" id="1.10.260.40">
    <property type="entry name" value="lambda repressor-like DNA-binding domains"/>
    <property type="match status" value="1"/>
</dbReference>
<sequence>MTPPTPRKTRGTGRPTLEEVARRAGVSTITASRALRGLSSVGAEYVDRVQEAARELNYVANAAARALARAQSDTVAVLVPSLTNNVFTDVVEAIHTVLRPHGIEILIGNSHYLRDEEEALVRHYLASPPMGMIVTGFDRSEAARRLIDASGVPCVYMMELTRAENVYCVGFSQQDAGEAVARHLLARGCRRNAFIAAQLDPRMLQRGEGFRRALQRAGMHEPELEILTPAPSSIGLGCELFRQLLTRRPEVDGIFLGNDDLAQGALFEARRMNIRVPEDVAIVGFNDLAGSADCVPRLTTVRTPRAEMGRTAAELLLSIMRGEAVGAPMIDLGFELVVRESA</sequence>
<dbReference type="Pfam" id="PF00356">
    <property type="entry name" value="LacI"/>
    <property type="match status" value="1"/>
</dbReference>
<feature type="domain" description="HTH lacI-type" evidence="4">
    <location>
        <begin position="15"/>
        <end position="69"/>
    </location>
</feature>
<dbReference type="Pfam" id="PF13377">
    <property type="entry name" value="Peripla_BP_3"/>
    <property type="match status" value="1"/>
</dbReference>
<dbReference type="SUPFAM" id="SSF53822">
    <property type="entry name" value="Periplasmic binding protein-like I"/>
    <property type="match status" value="1"/>
</dbReference>
<evidence type="ECO:0000259" key="4">
    <source>
        <dbReference type="PROSITE" id="PS50932"/>
    </source>
</evidence>
<dbReference type="PROSITE" id="PS50932">
    <property type="entry name" value="HTH_LACI_2"/>
    <property type="match status" value="1"/>
</dbReference>
<gene>
    <name evidence="5" type="ORF">C0Z18_31120</name>
</gene>
<dbReference type="OrthoDB" id="8770688at2"/>
<dbReference type="PANTHER" id="PTHR30146:SF2">
    <property type="entry name" value="HTH-TYPE TRANSCRIPTIONAL REGULATOR GNTR"/>
    <property type="match status" value="1"/>
</dbReference>
<dbReference type="Gene3D" id="3.40.50.2300">
    <property type="match status" value="2"/>
</dbReference>
<evidence type="ECO:0000256" key="3">
    <source>
        <dbReference type="ARBA" id="ARBA00023163"/>
    </source>
</evidence>
<dbReference type="RefSeq" id="WP_102649297.1">
    <property type="nucleotide sequence ID" value="NZ_PNYA01000043.1"/>
</dbReference>
<dbReference type="CDD" id="cd01575">
    <property type="entry name" value="PBP1_GntR"/>
    <property type="match status" value="1"/>
</dbReference>
<dbReference type="InterPro" id="IPR000843">
    <property type="entry name" value="HTH_LacI"/>
</dbReference>
<name>A0A2N7VBP3_9BURK</name>
<evidence type="ECO:0000313" key="6">
    <source>
        <dbReference type="Proteomes" id="UP000235616"/>
    </source>
</evidence>
<organism evidence="5 6">
    <name type="scientific">Trinickia dabaoshanensis</name>
    <dbReference type="NCBI Taxonomy" id="564714"/>
    <lineage>
        <taxon>Bacteria</taxon>
        <taxon>Pseudomonadati</taxon>
        <taxon>Pseudomonadota</taxon>
        <taxon>Betaproteobacteria</taxon>
        <taxon>Burkholderiales</taxon>
        <taxon>Burkholderiaceae</taxon>
        <taxon>Trinickia</taxon>
    </lineage>
</organism>
<dbReference type="InterPro" id="IPR010982">
    <property type="entry name" value="Lambda_DNA-bd_dom_sf"/>
</dbReference>
<evidence type="ECO:0000256" key="1">
    <source>
        <dbReference type="ARBA" id="ARBA00023015"/>
    </source>
</evidence>
<evidence type="ECO:0000256" key="2">
    <source>
        <dbReference type="ARBA" id="ARBA00023125"/>
    </source>
</evidence>
<dbReference type="SUPFAM" id="SSF47413">
    <property type="entry name" value="lambda repressor-like DNA-binding domains"/>
    <property type="match status" value="1"/>
</dbReference>
<keyword evidence="1" id="KW-0805">Transcription regulation</keyword>
<keyword evidence="6" id="KW-1185">Reference proteome</keyword>
<dbReference type="Proteomes" id="UP000235616">
    <property type="component" value="Unassembled WGS sequence"/>
</dbReference>
<dbReference type="InterPro" id="IPR028082">
    <property type="entry name" value="Peripla_BP_I"/>
</dbReference>
<dbReference type="SMART" id="SM00354">
    <property type="entry name" value="HTH_LACI"/>
    <property type="match status" value="1"/>
</dbReference>
<comment type="caution">
    <text evidence="5">The sequence shown here is derived from an EMBL/GenBank/DDBJ whole genome shotgun (WGS) entry which is preliminary data.</text>
</comment>
<protein>
    <submittedName>
        <fullName evidence="5">LacI family transcriptional regulator</fullName>
    </submittedName>
</protein>
<keyword evidence="3" id="KW-0804">Transcription</keyword>
<dbReference type="GO" id="GO:0000976">
    <property type="term" value="F:transcription cis-regulatory region binding"/>
    <property type="evidence" value="ECO:0007669"/>
    <property type="project" value="TreeGrafter"/>
</dbReference>
<dbReference type="PROSITE" id="PS00356">
    <property type="entry name" value="HTH_LACI_1"/>
    <property type="match status" value="1"/>
</dbReference>
<evidence type="ECO:0000313" key="5">
    <source>
        <dbReference type="EMBL" id="PMS14582.1"/>
    </source>
</evidence>
<proteinExistence type="predicted"/>
<dbReference type="GO" id="GO:0003700">
    <property type="term" value="F:DNA-binding transcription factor activity"/>
    <property type="evidence" value="ECO:0007669"/>
    <property type="project" value="TreeGrafter"/>
</dbReference>